<evidence type="ECO:0000256" key="11">
    <source>
        <dbReference type="SAM" id="Phobius"/>
    </source>
</evidence>
<dbReference type="PANTHER" id="PTHR47371">
    <property type="entry name" value="LIPOTEICHOIC ACID SYNTHASE"/>
    <property type="match status" value="1"/>
</dbReference>
<feature type="binding site" evidence="10">
    <location>
        <position position="466"/>
    </location>
    <ligand>
        <name>Mn(2+)</name>
        <dbReference type="ChEBI" id="CHEBI:29035"/>
    </ligand>
</feature>
<accession>A0A934M2B6</accession>
<dbReference type="InterPro" id="IPR000917">
    <property type="entry name" value="Sulfatase_N"/>
</dbReference>
<evidence type="ECO:0000313" key="14">
    <source>
        <dbReference type="Proteomes" id="UP000622687"/>
    </source>
</evidence>
<dbReference type="AlphaFoldDB" id="A0A934M2B6"/>
<evidence type="ECO:0000256" key="5">
    <source>
        <dbReference type="ARBA" id="ARBA00022692"/>
    </source>
</evidence>
<reference evidence="13" key="1">
    <citation type="submission" date="2020-12" db="EMBL/GenBank/DDBJ databases">
        <title>Clostridium thailandense sp. nov., a novel acetogenic bacterium isolated from peat land soil in Thailand.</title>
        <authorList>
            <person name="Chaikitkaew S."/>
            <person name="Birkeland N.K."/>
        </authorList>
    </citation>
    <scope>NUCLEOTIDE SEQUENCE</scope>
    <source>
        <strain evidence="13">DSM 17425</strain>
    </source>
</reference>
<comment type="similarity">
    <text evidence="3">Belongs to the LTA synthase family.</text>
</comment>
<feature type="transmembrane region" description="Helical" evidence="11">
    <location>
        <begin position="142"/>
        <end position="159"/>
    </location>
</feature>
<evidence type="ECO:0000256" key="7">
    <source>
        <dbReference type="ARBA" id="ARBA00023136"/>
    </source>
</evidence>
<dbReference type="InterPro" id="IPR050448">
    <property type="entry name" value="OpgB/LTA_synthase_biosynth"/>
</dbReference>
<keyword evidence="9" id="KW-0464">Manganese</keyword>
<organism evidence="13 14">
    <name type="scientific">Clostridium aciditolerans</name>
    <dbReference type="NCBI Taxonomy" id="339861"/>
    <lineage>
        <taxon>Bacteria</taxon>
        <taxon>Bacillati</taxon>
        <taxon>Bacillota</taxon>
        <taxon>Clostridia</taxon>
        <taxon>Eubacteriales</taxon>
        <taxon>Clostridiaceae</taxon>
        <taxon>Clostridium</taxon>
    </lineage>
</organism>
<dbReference type="Pfam" id="PF00884">
    <property type="entry name" value="Sulfatase"/>
    <property type="match status" value="1"/>
</dbReference>
<gene>
    <name evidence="13" type="ORF">I6U51_03420</name>
</gene>
<dbReference type="EMBL" id="JAEEGB010000004">
    <property type="protein sequence ID" value="MBI6871755.1"/>
    <property type="molecule type" value="Genomic_DNA"/>
</dbReference>
<evidence type="ECO:0000256" key="9">
    <source>
        <dbReference type="PIRSR" id="PIRSR005091-2"/>
    </source>
</evidence>
<keyword evidence="7 11" id="KW-0472">Membrane</keyword>
<feature type="active site" evidence="8">
    <location>
        <position position="293"/>
    </location>
</feature>
<dbReference type="Proteomes" id="UP000622687">
    <property type="component" value="Unassembled WGS sequence"/>
</dbReference>
<dbReference type="GO" id="GO:0046872">
    <property type="term" value="F:metal ion binding"/>
    <property type="evidence" value="ECO:0007669"/>
    <property type="project" value="UniProtKB-KW"/>
</dbReference>
<feature type="binding site" evidence="10">
    <location>
        <position position="251"/>
    </location>
    <ligand>
        <name>Mn(2+)</name>
        <dbReference type="ChEBI" id="CHEBI:29035"/>
    </ligand>
</feature>
<name>A0A934M2B6_9CLOT</name>
<dbReference type="Gene3D" id="3.40.720.10">
    <property type="entry name" value="Alkaline Phosphatase, subunit A"/>
    <property type="match status" value="1"/>
</dbReference>
<feature type="binding site" evidence="9">
    <location>
        <position position="406"/>
    </location>
    <ligand>
        <name>substrate</name>
    </ligand>
</feature>
<dbReference type="PANTHER" id="PTHR47371:SF3">
    <property type="entry name" value="PHOSPHOGLYCEROL TRANSFERASE I"/>
    <property type="match status" value="1"/>
</dbReference>
<dbReference type="InterPro" id="IPR017850">
    <property type="entry name" value="Alkaline_phosphatase_core_sf"/>
</dbReference>
<evidence type="ECO:0000259" key="12">
    <source>
        <dbReference type="Pfam" id="PF00884"/>
    </source>
</evidence>
<dbReference type="Gene3D" id="3.30.1120.170">
    <property type="match status" value="1"/>
</dbReference>
<evidence type="ECO:0000313" key="13">
    <source>
        <dbReference type="EMBL" id="MBI6871755.1"/>
    </source>
</evidence>
<evidence type="ECO:0000256" key="8">
    <source>
        <dbReference type="PIRSR" id="PIRSR005091-1"/>
    </source>
</evidence>
<comment type="pathway">
    <text evidence="2">Cell wall biogenesis; lipoteichoic acid biosynthesis.</text>
</comment>
<feature type="binding site" evidence="10">
    <location>
        <position position="467"/>
    </location>
    <ligand>
        <name>Mn(2+)</name>
        <dbReference type="ChEBI" id="CHEBI:29035"/>
    </ligand>
</feature>
<sequence>MTAVVGTLIQYILFILLLSDGNAVSINFRTAILGILPILIYIVFALIPYSFGFLFKGIAQNLFMIIMNIFISLLLILDLWYYRSNSSFLNYYMFKMTANLERLTPSILAMFRTIDLIFLINAVILIAIFIKNIKSYKNVRRSLNKFGILFLIPNLYLAYNHVKVDKFQRGYAYQYLFKRSWSQNQSMYYLTPIGYHLYDLYNYSKDNTSYIMSQQEKDSIKRYFSSKEKNLKPNSYNGIFKGKNLIVIQVESMENFIINGKVNNQEITPNLNKLLSNSLYFSNYHEQTYNGTTSDATFVSNTSMLPVLIGNNNFNYPYNDYNSLPNLLKKEGYYTYSMHGEKGSYWNWMAAEKHMGFDNCLDITNFNADEIIGINLSDRSFLSQAVGKIEKQKEPFYTFMITETSHSPFVIPRDQVTIDLSDNLKGTKMGGFIESIHYTDAMIGKFIQDLDKKGMLENTIVAIYGDHEGVHKFFGGEVKDINGIPDKWRNNDRRVPLIIYSKNFHGKELKVNGGQVDFLPTISYLMGIKENNYIGTALGRNLLNTNLDYVVLTNKSYVGKEISSEEKKEYINILQQSNDMIKANYFKERQ</sequence>
<dbReference type="InterPro" id="IPR012160">
    <property type="entry name" value="LtaS-like"/>
</dbReference>
<dbReference type="PIRSF" id="PIRSF005091">
    <property type="entry name" value="Mmb_sulf_HI1246"/>
    <property type="match status" value="1"/>
</dbReference>
<evidence type="ECO:0000256" key="1">
    <source>
        <dbReference type="ARBA" id="ARBA00004651"/>
    </source>
</evidence>
<evidence type="ECO:0000256" key="6">
    <source>
        <dbReference type="ARBA" id="ARBA00022989"/>
    </source>
</evidence>
<keyword evidence="6 11" id="KW-1133">Transmembrane helix</keyword>
<proteinExistence type="inferred from homology"/>
<dbReference type="GO" id="GO:0005886">
    <property type="term" value="C:plasma membrane"/>
    <property type="evidence" value="ECO:0007669"/>
    <property type="project" value="UniProtKB-SubCell"/>
</dbReference>
<keyword evidence="5 11" id="KW-0812">Transmembrane</keyword>
<evidence type="ECO:0000256" key="3">
    <source>
        <dbReference type="ARBA" id="ARBA00009983"/>
    </source>
</evidence>
<evidence type="ECO:0000256" key="10">
    <source>
        <dbReference type="PIRSR" id="PIRSR005091-3"/>
    </source>
</evidence>
<evidence type="ECO:0000256" key="4">
    <source>
        <dbReference type="ARBA" id="ARBA00022475"/>
    </source>
</evidence>
<keyword evidence="9" id="KW-0479">Metal-binding</keyword>
<feature type="transmembrane region" description="Helical" evidence="11">
    <location>
        <begin position="62"/>
        <end position="83"/>
    </location>
</feature>
<feature type="domain" description="Sulfatase N-terminal" evidence="12">
    <location>
        <begin position="243"/>
        <end position="528"/>
    </location>
</feature>
<feature type="transmembrane region" description="Helical" evidence="11">
    <location>
        <begin position="103"/>
        <end position="130"/>
    </location>
</feature>
<feature type="transmembrane region" description="Helical" evidence="11">
    <location>
        <begin position="33"/>
        <end position="55"/>
    </location>
</feature>
<keyword evidence="14" id="KW-1185">Reference proteome</keyword>
<keyword evidence="4" id="KW-1003">Cell membrane</keyword>
<dbReference type="CDD" id="cd16015">
    <property type="entry name" value="LTA_synthase"/>
    <property type="match status" value="1"/>
</dbReference>
<evidence type="ECO:0000256" key="2">
    <source>
        <dbReference type="ARBA" id="ARBA00004936"/>
    </source>
</evidence>
<protein>
    <submittedName>
        <fullName evidence="13">LTA synthase family protein</fullName>
    </submittedName>
</protein>
<comment type="caution">
    <text evidence="13">The sequence shown here is derived from an EMBL/GenBank/DDBJ whole genome shotgun (WGS) entry which is preliminary data.</text>
</comment>
<dbReference type="SUPFAM" id="SSF53649">
    <property type="entry name" value="Alkaline phosphatase-like"/>
    <property type="match status" value="1"/>
</dbReference>
<feature type="binding site" evidence="10">
    <location>
        <position position="293"/>
    </location>
    <ligand>
        <name>Mn(2+)</name>
        <dbReference type="ChEBI" id="CHEBI:29035"/>
    </ligand>
</feature>
<comment type="subcellular location">
    <subcellularLocation>
        <location evidence="1">Cell membrane</location>
        <topology evidence="1">Multi-pass membrane protein</topology>
    </subcellularLocation>
</comment>